<keyword evidence="3" id="KW-1185">Reference proteome</keyword>
<dbReference type="Proteomes" id="UP001239909">
    <property type="component" value="Unassembled WGS sequence"/>
</dbReference>
<feature type="region of interest" description="Disordered" evidence="1">
    <location>
        <begin position="1"/>
        <end position="31"/>
    </location>
</feature>
<dbReference type="EMBL" id="BSYI01000002">
    <property type="protein sequence ID" value="GMG81073.1"/>
    <property type="molecule type" value="Genomic_DNA"/>
</dbReference>
<comment type="caution">
    <text evidence="2">The sequence shown here is derived from an EMBL/GenBank/DDBJ whole genome shotgun (WGS) entry which is preliminary data.</text>
</comment>
<protein>
    <submittedName>
        <fullName evidence="2">Uncharacterized protein</fullName>
    </submittedName>
</protein>
<gene>
    <name evidence="2" type="ORF">LNKW23_02850</name>
</gene>
<evidence type="ECO:0000313" key="3">
    <source>
        <dbReference type="Proteomes" id="UP001239909"/>
    </source>
</evidence>
<evidence type="ECO:0000313" key="2">
    <source>
        <dbReference type="EMBL" id="GMG81073.1"/>
    </source>
</evidence>
<accession>A0ABQ6LIR8</accession>
<sequence length="205" mass="21067">MAGGTTASTRPAGEKAAGSWQSGSRLGHNQGPPLDAGRAWRAFAWKKARAEGLPKAPLELVRRHVARAAALGLPYPVYASIRLGTGRDVAALLLTGGALLAAPAALRQARLGGLAPGERLLLAGRGGAARAPAEALGIAFAARGPLPDPEPSNGARRRAIRAVLDLQRLPGDTVVLIGPDRRQKAWGEAARLAGFVAAEDYFAGG</sequence>
<proteinExistence type="predicted"/>
<name>A0ABQ6LIR8_9RHOB</name>
<evidence type="ECO:0000256" key="1">
    <source>
        <dbReference type="SAM" id="MobiDB-lite"/>
    </source>
</evidence>
<organism evidence="2 3">
    <name type="scientific">Paralimibaculum aggregatum</name>
    <dbReference type="NCBI Taxonomy" id="3036245"/>
    <lineage>
        <taxon>Bacteria</taxon>
        <taxon>Pseudomonadati</taxon>
        <taxon>Pseudomonadota</taxon>
        <taxon>Alphaproteobacteria</taxon>
        <taxon>Rhodobacterales</taxon>
        <taxon>Paracoccaceae</taxon>
        <taxon>Paralimibaculum</taxon>
    </lineage>
</organism>
<reference evidence="2 3" key="1">
    <citation type="submission" date="2023-04" db="EMBL/GenBank/DDBJ databases">
        <title>Marinoamorphus aggregata gen. nov., sp. Nov., isolate from tissue of brittle star Ophioplocus japonicus.</title>
        <authorList>
            <person name="Kawano K."/>
            <person name="Sawayama S."/>
            <person name="Nakagawa S."/>
        </authorList>
    </citation>
    <scope>NUCLEOTIDE SEQUENCE [LARGE SCALE GENOMIC DNA]</scope>
    <source>
        <strain evidence="2 3">NKW23</strain>
    </source>
</reference>
<dbReference type="RefSeq" id="WP_285669698.1">
    <property type="nucleotide sequence ID" value="NZ_BSYI01000002.1"/>
</dbReference>